<dbReference type="SUPFAM" id="SSF48452">
    <property type="entry name" value="TPR-like"/>
    <property type="match status" value="2"/>
</dbReference>
<feature type="domain" description="U3 small nucleolar RNA-associated protein 6 N-terminal" evidence="6">
    <location>
        <begin position="10"/>
        <end position="90"/>
    </location>
</feature>
<dbReference type="OMA" id="CKQWNAK"/>
<name>A0A1S4FF66_AEDAE</name>
<dbReference type="EMBL" id="CH477415">
    <property type="protein sequence ID" value="EAT41370.1"/>
    <property type="molecule type" value="Genomic_DNA"/>
</dbReference>
<dbReference type="PANTHER" id="PTHR23271">
    <property type="entry name" value="HEPATOCELLULAR CARCINOMA-ASSOCIATED ANTIGEN 66"/>
    <property type="match status" value="1"/>
</dbReference>
<dbReference type="InterPro" id="IPR003107">
    <property type="entry name" value="HAT"/>
</dbReference>
<keyword evidence="3" id="KW-0698">rRNA processing</keyword>
<reference evidence="8" key="3">
    <citation type="submission" date="2012-09" db="EMBL/GenBank/DDBJ databases">
        <authorList>
            <consortium name="VectorBase"/>
        </authorList>
    </citation>
    <scope>NUCLEOTIDE SEQUENCE</scope>
    <source>
        <strain evidence="8">Liverpool</strain>
    </source>
</reference>
<reference evidence="8" key="1">
    <citation type="submission" date="2005-10" db="EMBL/GenBank/DDBJ databases">
        <authorList>
            <person name="Loftus B.J."/>
            <person name="Nene V.M."/>
            <person name="Hannick L.I."/>
            <person name="Bidwell S."/>
            <person name="Haas B."/>
            <person name="Amedeo P."/>
            <person name="Orvis J."/>
            <person name="Wortman J.R."/>
            <person name="White O.R."/>
            <person name="Salzberg S."/>
            <person name="Shumway M."/>
            <person name="Koo H."/>
            <person name="Zhao Y."/>
            <person name="Holmes M."/>
            <person name="Miller J."/>
            <person name="Schatz M."/>
            <person name="Pop M."/>
            <person name="Pai G."/>
            <person name="Utterback T."/>
            <person name="Rogers Y.-H."/>
            <person name="Kravitz S."/>
            <person name="Fraser C.M."/>
        </authorList>
    </citation>
    <scope>NUCLEOTIDE SEQUENCE</scope>
    <source>
        <strain evidence="8">Liverpool</strain>
    </source>
</reference>
<evidence type="ECO:0000259" key="6">
    <source>
        <dbReference type="Pfam" id="PF08640"/>
    </source>
</evidence>
<keyword evidence="5" id="KW-0539">Nucleus</keyword>
<dbReference type="InterPro" id="IPR055347">
    <property type="entry name" value="UTP6_N"/>
</dbReference>
<evidence type="ECO:0000313" key="9">
    <source>
        <dbReference type="Proteomes" id="UP000682892"/>
    </source>
</evidence>
<keyword evidence="4" id="KW-0677">Repeat</keyword>
<comment type="subcellular location">
    <subcellularLocation>
        <location evidence="1">Nucleus</location>
        <location evidence="1">Nucleolus</location>
    </subcellularLocation>
</comment>
<evidence type="ECO:0000259" key="7">
    <source>
        <dbReference type="Pfam" id="PF24892"/>
    </source>
</evidence>
<evidence type="ECO:0000256" key="3">
    <source>
        <dbReference type="ARBA" id="ARBA00022552"/>
    </source>
</evidence>
<dbReference type="Pfam" id="PF24892">
    <property type="entry name" value="UTP6_C"/>
    <property type="match status" value="1"/>
</dbReference>
<dbReference type="GO" id="GO:0032040">
    <property type="term" value="C:small-subunit processome"/>
    <property type="evidence" value="ECO:0007669"/>
    <property type="project" value="TreeGrafter"/>
</dbReference>
<evidence type="ECO:0000256" key="1">
    <source>
        <dbReference type="ARBA" id="ARBA00004604"/>
    </source>
</evidence>
<dbReference type="InterPro" id="IPR013949">
    <property type="entry name" value="Utp6"/>
</dbReference>
<evidence type="ECO:0000256" key="2">
    <source>
        <dbReference type="ARBA" id="ARBA00010734"/>
    </source>
</evidence>
<evidence type="ECO:0000313" key="8">
    <source>
        <dbReference type="EMBL" id="EAT41370.1"/>
    </source>
</evidence>
<proteinExistence type="inferred from homology"/>
<dbReference type="Pfam" id="PF08640">
    <property type="entry name" value="U3_assoc_6"/>
    <property type="match status" value="1"/>
</dbReference>
<dbReference type="GO" id="GO:0034388">
    <property type="term" value="C:Pwp2p-containing subcomplex of 90S preribosome"/>
    <property type="evidence" value="ECO:0007669"/>
    <property type="project" value="TreeGrafter"/>
</dbReference>
<evidence type="ECO:0000256" key="5">
    <source>
        <dbReference type="ARBA" id="ARBA00023242"/>
    </source>
</evidence>
<protein>
    <submittedName>
        <fullName evidence="8">AAEL006972-PA</fullName>
    </submittedName>
</protein>
<feature type="domain" description="U3 small nucleolar RNA-associated protein 6 homolog C-terminal" evidence="7">
    <location>
        <begin position="305"/>
        <end position="571"/>
    </location>
</feature>
<dbReference type="OrthoDB" id="28112at2759"/>
<dbReference type="GO" id="GO:0000462">
    <property type="term" value="P:maturation of SSU-rRNA from tricistronic rRNA transcript (SSU-rRNA, 5.8S rRNA, LSU-rRNA)"/>
    <property type="evidence" value="ECO:0007669"/>
    <property type="project" value="InterPro"/>
</dbReference>
<dbReference type="PANTHER" id="PTHR23271:SF1">
    <property type="entry name" value="U3 SMALL NUCLEOLAR RNA-ASSOCIATED PROTEIN 6 HOMOLOG"/>
    <property type="match status" value="1"/>
</dbReference>
<dbReference type="InterPro" id="IPR011990">
    <property type="entry name" value="TPR-like_helical_dom_sf"/>
</dbReference>
<comment type="similarity">
    <text evidence="2">Belongs to the UTP6 family.</text>
</comment>
<organism evidence="8 9">
    <name type="scientific">Aedes aegypti</name>
    <name type="common">Yellowfever mosquito</name>
    <name type="synonym">Culex aegypti</name>
    <dbReference type="NCBI Taxonomy" id="7159"/>
    <lineage>
        <taxon>Eukaryota</taxon>
        <taxon>Metazoa</taxon>
        <taxon>Ecdysozoa</taxon>
        <taxon>Arthropoda</taxon>
        <taxon>Hexapoda</taxon>
        <taxon>Insecta</taxon>
        <taxon>Pterygota</taxon>
        <taxon>Neoptera</taxon>
        <taxon>Endopterygota</taxon>
        <taxon>Diptera</taxon>
        <taxon>Nematocera</taxon>
        <taxon>Culicoidea</taxon>
        <taxon>Culicidae</taxon>
        <taxon>Culicinae</taxon>
        <taxon>Aedini</taxon>
        <taxon>Aedes</taxon>
        <taxon>Stegomyia</taxon>
    </lineage>
</organism>
<sequence length="593" mass="70590">MSEFIEKRRELSIQEYEFMKHLKLLTDDEIHGIKMKRFQHEHKVERRAKELPDFINYIVYENNVLELLAERRKKLRVFSGRHNLESCIFNRIRTLYKRAMDRFPAEYRLWTHYLRHCEKHKLETEGSRTLDKMLNYHGDKPKAWITAANWEYKQMNSMDRAKHFMFRGLQRHPECRELYLNFIQLQLQEVDKILESTGEEDLATLMEKDDSPLKRTLECLTLVYDHYKAKDQDLEFFVEVLDSLKQNDATKSFGLTVLEDMKCVFAQKELMWHTLAMLALRGSHLVKASSTEEMKSENSYRENLEACVRVYETAVEALPTKAMWSYYIDNMLKVNEDMSSHQKLRRKVLGVAFKNAFETGYLHEDKYVQYLKLLIHTDKPQDAFINDVLSKALEAYPGSVKLWELRLVYLARKQDSLQEFETVFKQSLAKCSEDVLPLWIARFQYYHTHADLSDRMEHIFKEAIHQPPVISKHFQPLYLDYLTITEDINVARKQYRQMQRDCCPCLELHSKMSQLESIQAQSNTDQWRLCHENATQYFGATNPSAWIDYIRFEKEMGNPKNMPIVFERAKSRLDADLVAEFITQYELLRNPLV</sequence>
<dbReference type="Proteomes" id="UP000682892">
    <property type="component" value="Chromosome 2"/>
</dbReference>
<dbReference type="KEGG" id="aag:5568605"/>
<reference evidence="8" key="2">
    <citation type="journal article" date="2007" name="Science">
        <title>Genome sequence of Aedes aegypti, a major arbovirus vector.</title>
        <authorList>
            <person name="Nene V."/>
            <person name="Wortman J.R."/>
            <person name="Lawson D."/>
            <person name="Haas B."/>
            <person name="Kodira C."/>
            <person name="Tu Z.J."/>
            <person name="Loftus B."/>
            <person name="Xi Z."/>
            <person name="Megy K."/>
            <person name="Grabherr M."/>
            <person name="Ren Q."/>
            <person name="Zdobnov E.M."/>
            <person name="Lobo N.F."/>
            <person name="Campbell K.S."/>
            <person name="Brown S.E."/>
            <person name="Bonaldo M.F."/>
            <person name="Zhu J."/>
            <person name="Sinkins S.P."/>
            <person name="Hogenkamp D.G."/>
            <person name="Amedeo P."/>
            <person name="Arensburger P."/>
            <person name="Atkinson P.W."/>
            <person name="Bidwell S."/>
            <person name="Biedler J."/>
            <person name="Birney E."/>
            <person name="Bruggner R.V."/>
            <person name="Costas J."/>
            <person name="Coy M.R."/>
            <person name="Crabtree J."/>
            <person name="Crawford M."/>
            <person name="Debruyn B."/>
            <person name="Decaprio D."/>
            <person name="Eiglmeier K."/>
            <person name="Eisenstadt E."/>
            <person name="El-Dorry H."/>
            <person name="Gelbart W.M."/>
            <person name="Gomes S.L."/>
            <person name="Hammond M."/>
            <person name="Hannick L.I."/>
            <person name="Hogan J.R."/>
            <person name="Holmes M.H."/>
            <person name="Jaffe D."/>
            <person name="Johnston J.S."/>
            <person name="Kennedy R.C."/>
            <person name="Koo H."/>
            <person name="Kravitz S."/>
            <person name="Kriventseva E.V."/>
            <person name="Kulp D."/>
            <person name="Labutti K."/>
            <person name="Lee E."/>
            <person name="Li S."/>
            <person name="Lovin D.D."/>
            <person name="Mao C."/>
            <person name="Mauceli E."/>
            <person name="Menck C.F."/>
            <person name="Miller J.R."/>
            <person name="Montgomery P."/>
            <person name="Mori A."/>
            <person name="Nascimento A.L."/>
            <person name="Naveira H.F."/>
            <person name="Nusbaum C."/>
            <person name="O'leary S."/>
            <person name="Orvis J."/>
            <person name="Pertea M."/>
            <person name="Quesneville H."/>
            <person name="Reidenbach K.R."/>
            <person name="Rogers Y.H."/>
            <person name="Roth C.W."/>
            <person name="Schneider J.R."/>
            <person name="Schatz M."/>
            <person name="Shumway M."/>
            <person name="Stanke M."/>
            <person name="Stinson E.O."/>
            <person name="Tubio J.M."/>
            <person name="Vanzee J.P."/>
            <person name="Verjovski-Almeida S."/>
            <person name="Werner D."/>
            <person name="White O."/>
            <person name="Wyder S."/>
            <person name="Zeng Q."/>
            <person name="Zhao Q."/>
            <person name="Zhao Y."/>
            <person name="Hill C.A."/>
            <person name="Raikhel A.S."/>
            <person name="Soares M.B."/>
            <person name="Knudson D.L."/>
            <person name="Lee N.H."/>
            <person name="Galagan J."/>
            <person name="Salzberg S.L."/>
            <person name="Paulsen I.T."/>
            <person name="Dimopoulos G."/>
            <person name="Collins F.H."/>
            <person name="Birren B."/>
            <person name="Fraser-Liggett C.M."/>
            <person name="Severson D.W."/>
        </authorList>
    </citation>
    <scope>NUCLEOTIDE SEQUENCE [LARGE SCALE GENOMIC DNA]</scope>
    <source>
        <strain evidence="8">Liverpool</strain>
    </source>
</reference>
<dbReference type="InterPro" id="IPR056907">
    <property type="entry name" value="UTP6_C"/>
</dbReference>
<accession>A0A1S4FF66</accession>
<evidence type="ECO:0000256" key="4">
    <source>
        <dbReference type="ARBA" id="ARBA00022737"/>
    </source>
</evidence>
<dbReference type="Gene3D" id="1.25.40.10">
    <property type="entry name" value="Tetratricopeptide repeat domain"/>
    <property type="match status" value="2"/>
</dbReference>
<dbReference type="HOGENOM" id="CLU_026025_2_0_1"/>
<dbReference type="AlphaFoldDB" id="A0A1S4FF66"/>
<gene>
    <name evidence="8" type="ORF">AaeL_AAEL006972</name>
</gene>
<dbReference type="GO" id="GO:0030515">
    <property type="term" value="F:snoRNA binding"/>
    <property type="evidence" value="ECO:0007669"/>
    <property type="project" value="InterPro"/>
</dbReference>
<dbReference type="SMART" id="SM00386">
    <property type="entry name" value="HAT"/>
    <property type="match status" value="6"/>
</dbReference>